<feature type="region of interest" description="Disordered" evidence="3">
    <location>
        <begin position="51"/>
        <end position="87"/>
    </location>
</feature>
<dbReference type="EMBL" id="KB908593">
    <property type="protein sequence ID" value="EOA86401.1"/>
    <property type="molecule type" value="Genomic_DNA"/>
</dbReference>
<dbReference type="AlphaFoldDB" id="R0INQ2"/>
<organism evidence="4 5">
    <name type="scientific">Exserohilum turcicum (strain 28A)</name>
    <name type="common">Northern leaf blight fungus</name>
    <name type="synonym">Setosphaeria turcica</name>
    <dbReference type="NCBI Taxonomy" id="671987"/>
    <lineage>
        <taxon>Eukaryota</taxon>
        <taxon>Fungi</taxon>
        <taxon>Dikarya</taxon>
        <taxon>Ascomycota</taxon>
        <taxon>Pezizomycotina</taxon>
        <taxon>Dothideomycetes</taxon>
        <taxon>Pleosporomycetidae</taxon>
        <taxon>Pleosporales</taxon>
        <taxon>Pleosporineae</taxon>
        <taxon>Pleosporaceae</taxon>
        <taxon>Exserohilum</taxon>
    </lineage>
</organism>
<dbReference type="SUPFAM" id="SSF141091">
    <property type="entry name" value="L21p-like"/>
    <property type="match status" value="1"/>
</dbReference>
<name>R0INQ2_EXST2</name>
<comment type="similarity">
    <text evidence="1">Belongs to the bacterial ribosomal protein bL21 family.</text>
</comment>
<dbReference type="HOGENOM" id="CLU_061463_0_0_1"/>
<dbReference type="RefSeq" id="XP_008026014.1">
    <property type="nucleotide sequence ID" value="XM_008027823.1"/>
</dbReference>
<protein>
    <recommendedName>
        <fullName evidence="2">Large ribosomal subunit protein bL21m</fullName>
    </recommendedName>
</protein>
<sequence length="250" mass="28292">MALLARTARNALFESRSIIRPTVLRAGITTVSHNLDTSNTPEPLIQSGHRISQEAKERAQTPQPLPEHTPKPATSNGIKASPHARSDIVSQTLTPSIRNLLPLLQTQPEHYITAHIHGRPYLLTRGDTLRLPFQMPHVRPGDILRLNRATHIGSRDYTLKAPEPVKGNSDHGKKVFYLDERLFTCRARVVGVESEPLRVEEKTKRRRRHVKHVKSKHHYTVLKISDLEVKSLEEYEAALAHESSEKKSVQ</sequence>
<evidence type="ECO:0000256" key="2">
    <source>
        <dbReference type="ARBA" id="ARBA00044129"/>
    </source>
</evidence>
<dbReference type="PANTHER" id="PTHR21349">
    <property type="entry name" value="50S RIBOSOMAL PROTEIN L21"/>
    <property type="match status" value="1"/>
</dbReference>
<proteinExistence type="inferred from homology"/>
<dbReference type="GO" id="GO:0003735">
    <property type="term" value="F:structural constituent of ribosome"/>
    <property type="evidence" value="ECO:0007669"/>
    <property type="project" value="TreeGrafter"/>
</dbReference>
<dbReference type="GeneID" id="19396132"/>
<dbReference type="eggNOG" id="KOG0453">
    <property type="taxonomic scope" value="Eukaryota"/>
</dbReference>
<reference evidence="4 5" key="2">
    <citation type="journal article" date="2013" name="PLoS Genet.">
        <title>Comparative genome structure, secondary metabolite, and effector coding capacity across Cochliobolus pathogens.</title>
        <authorList>
            <person name="Condon B.J."/>
            <person name="Leng Y."/>
            <person name="Wu D."/>
            <person name="Bushley K.E."/>
            <person name="Ohm R.A."/>
            <person name="Otillar R."/>
            <person name="Martin J."/>
            <person name="Schackwitz W."/>
            <person name="Grimwood J."/>
            <person name="MohdZainudin N."/>
            <person name="Xue C."/>
            <person name="Wang R."/>
            <person name="Manning V.A."/>
            <person name="Dhillon B."/>
            <person name="Tu Z.J."/>
            <person name="Steffenson B.J."/>
            <person name="Salamov A."/>
            <person name="Sun H."/>
            <person name="Lowry S."/>
            <person name="LaButti K."/>
            <person name="Han J."/>
            <person name="Copeland A."/>
            <person name="Lindquist E."/>
            <person name="Barry K."/>
            <person name="Schmutz J."/>
            <person name="Baker S.E."/>
            <person name="Ciuffetti L.M."/>
            <person name="Grigoriev I.V."/>
            <person name="Zhong S."/>
            <person name="Turgeon B.G."/>
        </authorList>
    </citation>
    <scope>NUCLEOTIDE SEQUENCE [LARGE SCALE GENOMIC DNA]</scope>
    <source>
        <strain evidence="5">28A</strain>
    </source>
</reference>
<evidence type="ECO:0000313" key="5">
    <source>
        <dbReference type="Proteomes" id="UP000016935"/>
    </source>
</evidence>
<dbReference type="GO" id="GO:0005762">
    <property type="term" value="C:mitochondrial large ribosomal subunit"/>
    <property type="evidence" value="ECO:0007669"/>
    <property type="project" value="TreeGrafter"/>
</dbReference>
<accession>R0INQ2</accession>
<keyword evidence="5" id="KW-1185">Reference proteome</keyword>
<evidence type="ECO:0000256" key="3">
    <source>
        <dbReference type="SAM" id="MobiDB-lite"/>
    </source>
</evidence>
<evidence type="ECO:0000313" key="4">
    <source>
        <dbReference type="EMBL" id="EOA86401.1"/>
    </source>
</evidence>
<reference evidence="4 5" key="1">
    <citation type="journal article" date="2012" name="PLoS Pathog.">
        <title>Diverse lifestyles and strategies of plant pathogenesis encoded in the genomes of eighteen Dothideomycetes fungi.</title>
        <authorList>
            <person name="Ohm R.A."/>
            <person name="Feau N."/>
            <person name="Henrissat B."/>
            <person name="Schoch C.L."/>
            <person name="Horwitz B.A."/>
            <person name="Barry K.W."/>
            <person name="Condon B.J."/>
            <person name="Copeland A.C."/>
            <person name="Dhillon B."/>
            <person name="Glaser F."/>
            <person name="Hesse C.N."/>
            <person name="Kosti I."/>
            <person name="LaButti K."/>
            <person name="Lindquist E.A."/>
            <person name="Lucas S."/>
            <person name="Salamov A.A."/>
            <person name="Bradshaw R.E."/>
            <person name="Ciuffetti L."/>
            <person name="Hamelin R.C."/>
            <person name="Kema G.H.J."/>
            <person name="Lawrence C."/>
            <person name="Scott J.A."/>
            <person name="Spatafora J.W."/>
            <person name="Turgeon B.G."/>
            <person name="de Wit P.J.G.M."/>
            <person name="Zhong S."/>
            <person name="Goodwin S.B."/>
            <person name="Grigoriev I.V."/>
        </authorList>
    </citation>
    <scope>NUCLEOTIDE SEQUENCE [LARGE SCALE GENOMIC DNA]</scope>
    <source>
        <strain evidence="5">28A</strain>
    </source>
</reference>
<gene>
    <name evidence="4" type="ORF">SETTUDRAFT_131225</name>
</gene>
<dbReference type="Proteomes" id="UP000016935">
    <property type="component" value="Unassembled WGS sequence"/>
</dbReference>
<dbReference type="OrthoDB" id="5994at2759"/>
<evidence type="ECO:0000256" key="1">
    <source>
        <dbReference type="ARBA" id="ARBA00008563"/>
    </source>
</evidence>
<dbReference type="PANTHER" id="PTHR21349:SF0">
    <property type="entry name" value="LARGE RIBOSOMAL SUBUNIT PROTEIN BL21M"/>
    <property type="match status" value="1"/>
</dbReference>
<dbReference type="InterPro" id="IPR036164">
    <property type="entry name" value="bL21-like_sf"/>
</dbReference>
<dbReference type="InterPro" id="IPR028909">
    <property type="entry name" value="bL21-like"/>
</dbReference>
<dbReference type="STRING" id="671987.R0INQ2"/>